<evidence type="ECO:0000256" key="3">
    <source>
        <dbReference type="ARBA" id="ARBA00038209"/>
    </source>
</evidence>
<dbReference type="EC" id="5.1.3.14" evidence="4"/>
<keyword evidence="8" id="KW-1185">Reference proteome</keyword>
<evidence type="ECO:0000313" key="8">
    <source>
        <dbReference type="Proteomes" id="UP001168167"/>
    </source>
</evidence>
<evidence type="ECO:0000259" key="6">
    <source>
        <dbReference type="Pfam" id="PF02350"/>
    </source>
</evidence>
<proteinExistence type="inferred from homology"/>
<reference evidence="7" key="1">
    <citation type="submission" date="2022-08" db="EMBL/GenBank/DDBJ databases">
        <authorList>
            <person name="Dzunkova M."/>
            <person name="La Clair J."/>
            <person name="Tyml T."/>
            <person name="Doud D."/>
            <person name="Schulz F."/>
            <person name="Piquer S."/>
            <person name="Porcel Sanchis D."/>
            <person name="Osborn A."/>
            <person name="Robinson D."/>
            <person name="Louie K.B."/>
            <person name="Bowen B.P."/>
            <person name="Bowers R."/>
            <person name="Lee J."/>
            <person name="Arnau Llombart V."/>
            <person name="Diaz Villanueva W."/>
            <person name="Gosliner T."/>
            <person name="Northen T."/>
            <person name="Cheng J.-F."/>
            <person name="Burkart M.D."/>
            <person name="Woyke T."/>
        </authorList>
    </citation>
    <scope>NUCLEOTIDE SEQUENCE</scope>
    <source>
        <strain evidence="7">Df01</strain>
    </source>
</reference>
<dbReference type="CDD" id="cd03786">
    <property type="entry name" value="GTB_UDP-GlcNAc_2-Epimerase"/>
    <property type="match status" value="1"/>
</dbReference>
<comment type="caution">
    <text evidence="7">The sequence shown here is derived from an EMBL/GenBank/DDBJ whole genome shotgun (WGS) entry which is preliminary data.</text>
</comment>
<gene>
    <name evidence="7" type="primary">wecB</name>
    <name evidence="7" type="ORF">NQX30_01290</name>
</gene>
<dbReference type="PANTHER" id="PTHR43174">
    <property type="entry name" value="UDP-N-ACETYLGLUCOSAMINE 2-EPIMERASE"/>
    <property type="match status" value="1"/>
</dbReference>
<evidence type="ECO:0000256" key="2">
    <source>
        <dbReference type="ARBA" id="ARBA00036080"/>
    </source>
</evidence>
<organism evidence="7 8">
    <name type="scientific">Candidatus Doriopsillibacter californiensis</name>
    <dbReference type="NCBI Taxonomy" id="2970740"/>
    <lineage>
        <taxon>Bacteria</taxon>
        <taxon>Pseudomonadati</taxon>
        <taxon>Pseudomonadota</taxon>
        <taxon>Gammaproteobacteria</taxon>
        <taxon>Candidatus Tethybacterales</taxon>
        <taxon>Candidatus Persebacteraceae</taxon>
        <taxon>Candidatus Doriopsillibacter</taxon>
    </lineage>
</organism>
<dbReference type="Pfam" id="PF02350">
    <property type="entry name" value="Epimerase_2"/>
    <property type="match status" value="1"/>
</dbReference>
<evidence type="ECO:0000256" key="5">
    <source>
        <dbReference type="RuleBase" id="RU003513"/>
    </source>
</evidence>
<accession>A0ABT7QJY6</accession>
<dbReference type="InterPro" id="IPR003331">
    <property type="entry name" value="UDP_GlcNAc_Epimerase_2_dom"/>
</dbReference>
<dbReference type="Proteomes" id="UP001168167">
    <property type="component" value="Unassembled WGS sequence"/>
</dbReference>
<dbReference type="InterPro" id="IPR029767">
    <property type="entry name" value="WecB-like"/>
</dbReference>
<evidence type="ECO:0000313" key="7">
    <source>
        <dbReference type="EMBL" id="MDM5147021.1"/>
    </source>
</evidence>
<dbReference type="NCBIfam" id="TIGR00236">
    <property type="entry name" value="wecB"/>
    <property type="match status" value="1"/>
</dbReference>
<dbReference type="GO" id="GO:0008761">
    <property type="term" value="F:UDP-N-acetylglucosamine 2-epimerase activity"/>
    <property type="evidence" value="ECO:0007669"/>
    <property type="project" value="UniProtKB-EC"/>
</dbReference>
<sequence length="378" mass="41106">MKHILIFIGTRPEAIKLAPLVAALRARPTDFKTTVCASSQHQQMLEQALRWFDLQPNENLQVMHEGPQLSNSVAAVLRGAGEVIERLRPDVTVIQGDTTTALAGALAAFYAGTTIAHVEAGLRSGNRHAPWPEEINRVLISKLANLHFAPTAKNAAILKNENASGEVHVVGNTVLDALLLIRRRLREDVAMRTVVKSELTAAGYTPTDERHFVLVTGHRRESFGEGLQNICRALVQLATMHPHIDLVYAVHLNPQVHETVRQMLNNISNIFLLPPLDYGAFVMLMDRCHLILTDSGGVQEEAPSLDKPVLVMRNATERPEVLESGAAQLVGTTIDGIVSAATQVLDNEAVYAHMAAASNPYGDGLSAPRIVDILAKNA</sequence>
<evidence type="ECO:0000256" key="1">
    <source>
        <dbReference type="ARBA" id="ARBA00023235"/>
    </source>
</evidence>
<comment type="similarity">
    <text evidence="3 5">Belongs to the UDP-N-acetylglucosamine 2-epimerase family.</text>
</comment>
<protein>
    <recommendedName>
        <fullName evidence="4">UDP-N-acetylglucosamine 2-epimerase (non-hydrolyzing)</fullName>
        <ecNumber evidence="4">5.1.3.14</ecNumber>
    </recommendedName>
</protein>
<dbReference type="Gene3D" id="3.40.50.2000">
    <property type="entry name" value="Glycogen Phosphorylase B"/>
    <property type="match status" value="2"/>
</dbReference>
<feature type="domain" description="UDP-N-acetylglucosamine 2-epimerase" evidence="6">
    <location>
        <begin position="25"/>
        <end position="374"/>
    </location>
</feature>
<comment type="catalytic activity">
    <reaction evidence="2">
        <text>UDP-N-acetyl-alpha-D-glucosamine = UDP-N-acetyl-alpha-D-mannosamine</text>
        <dbReference type="Rhea" id="RHEA:17213"/>
        <dbReference type="ChEBI" id="CHEBI:57705"/>
        <dbReference type="ChEBI" id="CHEBI:68623"/>
        <dbReference type="EC" id="5.1.3.14"/>
    </reaction>
</comment>
<evidence type="ECO:0000256" key="4">
    <source>
        <dbReference type="ARBA" id="ARBA00038858"/>
    </source>
</evidence>
<name>A0ABT7QJY6_9GAMM</name>
<reference evidence="7" key="2">
    <citation type="journal article" date="2023" name="Microbiome">
        <title>Synthase-selected sorting approach identifies a beta-lactone synthase in a nudibranch symbiotic bacterium.</title>
        <authorList>
            <person name="Dzunkova M."/>
            <person name="La Clair J.J."/>
            <person name="Tyml T."/>
            <person name="Doud D."/>
            <person name="Schulz F."/>
            <person name="Piquer-Esteban S."/>
            <person name="Porcel Sanchis D."/>
            <person name="Osborn A."/>
            <person name="Robinson D."/>
            <person name="Louie K.B."/>
            <person name="Bowen B.P."/>
            <person name="Bowers R.M."/>
            <person name="Lee J."/>
            <person name="Arnau V."/>
            <person name="Diaz-Villanueva W."/>
            <person name="Stepanauskas R."/>
            <person name="Gosliner T."/>
            <person name="Date S.V."/>
            <person name="Northen T.R."/>
            <person name="Cheng J.F."/>
            <person name="Burkart M.D."/>
            <person name="Woyke T."/>
        </authorList>
    </citation>
    <scope>NUCLEOTIDE SEQUENCE</scope>
    <source>
        <strain evidence="7">Df01</strain>
    </source>
</reference>
<dbReference type="SUPFAM" id="SSF53756">
    <property type="entry name" value="UDP-Glycosyltransferase/glycogen phosphorylase"/>
    <property type="match status" value="1"/>
</dbReference>
<keyword evidence="1 5" id="KW-0413">Isomerase</keyword>
<dbReference type="PANTHER" id="PTHR43174:SF2">
    <property type="entry name" value="UDP-N-ACETYLGLUCOSAMINE 2-EPIMERASE"/>
    <property type="match status" value="1"/>
</dbReference>
<dbReference type="EMBL" id="JANQAO010000001">
    <property type="protein sequence ID" value="MDM5147021.1"/>
    <property type="molecule type" value="Genomic_DNA"/>
</dbReference>